<proteinExistence type="predicted"/>
<gene>
    <name evidence="1" type="ORF">A4X03_0g676</name>
</gene>
<reference evidence="1" key="2">
    <citation type="journal article" date="2019" name="IMA Fungus">
        <title>Genome sequencing and comparison of five Tilletia species to identify candidate genes for the detection of regulated species infecting wheat.</title>
        <authorList>
            <person name="Nguyen H.D.T."/>
            <person name="Sultana T."/>
            <person name="Kesanakurti P."/>
            <person name="Hambleton S."/>
        </authorList>
    </citation>
    <scope>NUCLEOTIDE SEQUENCE</scope>
    <source>
        <strain evidence="1">DAOMC 238032</strain>
    </source>
</reference>
<evidence type="ECO:0000313" key="1">
    <source>
        <dbReference type="EMBL" id="KAE8264829.1"/>
    </source>
</evidence>
<dbReference type="EMBL" id="LWDD02000043">
    <property type="protein sequence ID" value="KAE8264829.1"/>
    <property type="molecule type" value="Genomic_DNA"/>
</dbReference>
<dbReference type="AlphaFoldDB" id="A0A177VDN9"/>
<reference evidence="1" key="1">
    <citation type="submission" date="2016-04" db="EMBL/GenBank/DDBJ databases">
        <authorList>
            <person name="Nguyen H.D."/>
            <person name="Kesanakurti P."/>
            <person name="Cullis J."/>
            <person name="Levesque C.A."/>
            <person name="Hambleton S."/>
        </authorList>
    </citation>
    <scope>NUCLEOTIDE SEQUENCE</scope>
    <source>
        <strain evidence="1">DAOMC 238032</strain>
    </source>
</reference>
<accession>A0A177VDN9</accession>
<name>A0A177VDN9_9BASI</name>
<protein>
    <submittedName>
        <fullName evidence="1">Uncharacterized protein</fullName>
    </submittedName>
</protein>
<organism evidence="1 2">
    <name type="scientific">Tilletia caries</name>
    <name type="common">wheat bunt fungus</name>
    <dbReference type="NCBI Taxonomy" id="13290"/>
    <lineage>
        <taxon>Eukaryota</taxon>
        <taxon>Fungi</taxon>
        <taxon>Dikarya</taxon>
        <taxon>Basidiomycota</taxon>
        <taxon>Ustilaginomycotina</taxon>
        <taxon>Exobasidiomycetes</taxon>
        <taxon>Tilletiales</taxon>
        <taxon>Tilletiaceae</taxon>
        <taxon>Tilletia</taxon>
    </lineage>
</organism>
<sequence length="141" mass="16162">MQLGGRGSRLVRMRWVDMGPVSTADSPSSSPTISLGGWYIPRKRPLHTILTAMTARGKELITHLGVMNRDIQLQVFKYSLRFFSAANQPPLSQARRFSAQNLDRHIHASTLRCRRRERPLPHQRPRSQRFKVNCLYTAVVP</sequence>
<evidence type="ECO:0000313" key="2">
    <source>
        <dbReference type="Proteomes" id="UP000077671"/>
    </source>
</evidence>
<comment type="caution">
    <text evidence="1">The sequence shown here is derived from an EMBL/GenBank/DDBJ whole genome shotgun (WGS) entry which is preliminary data.</text>
</comment>
<dbReference type="Proteomes" id="UP000077671">
    <property type="component" value="Unassembled WGS sequence"/>
</dbReference>